<evidence type="ECO:0000256" key="1">
    <source>
        <dbReference type="ARBA" id="ARBA00001232"/>
    </source>
</evidence>
<comment type="function">
    <text evidence="10">Catalyzes the reversible formation of acyl-phosphate (acyl-PO(4)) from acyl-[acyl-carrier-protein] (acyl-ACP). This enzyme utilizes acyl-ACP as fatty acyl donor, but not acyl-CoA.</text>
</comment>
<evidence type="ECO:0000256" key="10">
    <source>
        <dbReference type="HAMAP-Rule" id="MF_00019"/>
    </source>
</evidence>
<evidence type="ECO:0000256" key="2">
    <source>
        <dbReference type="ARBA" id="ARBA00022490"/>
    </source>
</evidence>
<sequence>MQYIKIAFDVMGSDNGFKPAIEAALKILKEKKDLKIIFVGKEFEIKSFLKNKKYNLEQVDFFNCEETIDMKDGIMDIRRKRDSSMVRALELVRDDIADGVTTGGATAPFIAGCIFILKRLEGIERPAFMPVIPTILKNKVTLLLDVGANLESDPEDIEKFAIMANAYSRVIKQVKNPKVALLNIGEESTKGTEIHKKAYELLKNNKYLDFYGNLEPRYITSGFVDVVVTDGYSGNVALKSAEGMGKNLLTEIKNSLTKNIFRKIAAFCLKKAFIEVREKFDYKNHAGAILLGVNKIAFKSHGSSDAISFYATLSMTYSAIKNRIVEKMKEALKIT</sequence>
<evidence type="ECO:0000256" key="9">
    <source>
        <dbReference type="ARBA" id="ARBA00046608"/>
    </source>
</evidence>
<accession>A0A6I6CD39</accession>
<organism evidence="11 12">
    <name type="scientific">Spiroplasma tabanidicola</name>
    <dbReference type="NCBI Taxonomy" id="324079"/>
    <lineage>
        <taxon>Bacteria</taxon>
        <taxon>Bacillati</taxon>
        <taxon>Mycoplasmatota</taxon>
        <taxon>Mollicutes</taxon>
        <taxon>Entomoplasmatales</taxon>
        <taxon>Spiroplasmataceae</taxon>
        <taxon>Spiroplasma</taxon>
    </lineage>
</organism>
<comment type="subunit">
    <text evidence="9 10">Homodimer. Probably interacts with PlsY.</text>
</comment>
<dbReference type="PANTHER" id="PTHR30100:SF1">
    <property type="entry name" value="PHOSPHATE ACYLTRANSFERASE"/>
    <property type="match status" value="1"/>
</dbReference>
<keyword evidence="11" id="KW-0012">Acyltransferase</keyword>
<name>A0A6I6CD39_9MOLU</name>
<dbReference type="GO" id="GO:0005737">
    <property type="term" value="C:cytoplasm"/>
    <property type="evidence" value="ECO:0007669"/>
    <property type="project" value="UniProtKB-SubCell"/>
</dbReference>
<evidence type="ECO:0000313" key="11">
    <source>
        <dbReference type="EMBL" id="QGS52218.1"/>
    </source>
</evidence>
<dbReference type="Gene3D" id="3.40.718.10">
    <property type="entry name" value="Isopropylmalate Dehydrogenase"/>
    <property type="match status" value="1"/>
</dbReference>
<dbReference type="GO" id="GO:0043811">
    <property type="term" value="F:phosphate:acyl-[acyl carrier protein] acyltransferase activity"/>
    <property type="evidence" value="ECO:0007669"/>
    <property type="project" value="UniProtKB-UniRule"/>
</dbReference>
<keyword evidence="12" id="KW-1185">Reference proteome</keyword>
<comment type="catalytic activity">
    <reaction evidence="1 10">
        <text>a fatty acyl-[ACP] + phosphate = an acyl phosphate + holo-[ACP]</text>
        <dbReference type="Rhea" id="RHEA:42292"/>
        <dbReference type="Rhea" id="RHEA-COMP:9685"/>
        <dbReference type="Rhea" id="RHEA-COMP:14125"/>
        <dbReference type="ChEBI" id="CHEBI:43474"/>
        <dbReference type="ChEBI" id="CHEBI:59918"/>
        <dbReference type="ChEBI" id="CHEBI:64479"/>
        <dbReference type="ChEBI" id="CHEBI:138651"/>
        <dbReference type="EC" id="2.3.1.274"/>
    </reaction>
</comment>
<dbReference type="InterPro" id="IPR012281">
    <property type="entry name" value="Phospholipid_synth_PlsX-like"/>
</dbReference>
<dbReference type="NCBIfam" id="TIGR00182">
    <property type="entry name" value="plsX"/>
    <property type="match status" value="1"/>
</dbReference>
<dbReference type="AlphaFoldDB" id="A0A6I6CD39"/>
<evidence type="ECO:0000313" key="12">
    <source>
        <dbReference type="Proteomes" id="UP000424468"/>
    </source>
</evidence>
<evidence type="ECO:0000256" key="6">
    <source>
        <dbReference type="ARBA" id="ARBA00023209"/>
    </source>
</evidence>
<keyword evidence="4 10" id="KW-0808">Transferase</keyword>
<proteinExistence type="inferred from homology"/>
<dbReference type="HAMAP" id="MF_00019">
    <property type="entry name" value="PlsX"/>
    <property type="match status" value="1"/>
</dbReference>
<dbReference type="Pfam" id="PF02504">
    <property type="entry name" value="FA_synthesis"/>
    <property type="match status" value="1"/>
</dbReference>
<dbReference type="PIRSF" id="PIRSF002465">
    <property type="entry name" value="Phsphlp_syn_PlsX"/>
    <property type="match status" value="1"/>
</dbReference>
<reference evidence="11 12" key="1">
    <citation type="submission" date="2019-11" db="EMBL/GenBank/DDBJ databases">
        <title>Complete genome sequence of Spiroplasma tabanidicola TAUS-1 (DSM 22603).</title>
        <authorList>
            <person name="Huang C.-T."/>
            <person name="Lin Y.-C."/>
            <person name="Kuo C.-H."/>
        </authorList>
    </citation>
    <scope>NUCLEOTIDE SEQUENCE [LARGE SCALE GENOMIC DNA]</scope>
    <source>
        <strain evidence="11 12">TAUS-1</strain>
    </source>
</reference>
<dbReference type="GO" id="GO:0006633">
    <property type="term" value="P:fatty acid biosynthetic process"/>
    <property type="evidence" value="ECO:0007669"/>
    <property type="project" value="UniProtKB-UniRule"/>
</dbReference>
<dbReference type="SUPFAM" id="SSF53659">
    <property type="entry name" value="Isocitrate/Isopropylmalate dehydrogenase-like"/>
    <property type="match status" value="1"/>
</dbReference>
<dbReference type="UniPathway" id="UPA00085"/>
<dbReference type="PANTHER" id="PTHR30100">
    <property type="entry name" value="FATTY ACID/PHOSPHOLIPID SYNTHESIS PROTEIN PLSX"/>
    <property type="match status" value="1"/>
</dbReference>
<comment type="similarity">
    <text evidence="10">Belongs to the PlsX family.</text>
</comment>
<gene>
    <name evidence="10 11" type="primary">plsX</name>
    <name evidence="11" type="ORF">STABA_v1c08630</name>
</gene>
<dbReference type="RefSeq" id="WP_156006952.1">
    <property type="nucleotide sequence ID" value="NZ_CP046276.1"/>
</dbReference>
<evidence type="ECO:0000256" key="8">
    <source>
        <dbReference type="ARBA" id="ARBA00024069"/>
    </source>
</evidence>
<keyword evidence="5 10" id="KW-0443">Lipid metabolism</keyword>
<dbReference type="KEGG" id="stab:STABA_v1c08630"/>
<keyword evidence="3 10" id="KW-0444">Lipid biosynthesis</keyword>
<dbReference type="EMBL" id="CP046276">
    <property type="protein sequence ID" value="QGS52218.1"/>
    <property type="molecule type" value="Genomic_DNA"/>
</dbReference>
<comment type="pathway">
    <text evidence="10">Lipid metabolism; phospholipid metabolism.</text>
</comment>
<keyword evidence="6 10" id="KW-0594">Phospholipid biosynthesis</keyword>
<evidence type="ECO:0000256" key="4">
    <source>
        <dbReference type="ARBA" id="ARBA00022679"/>
    </source>
</evidence>
<dbReference type="OrthoDB" id="9806408at2"/>
<evidence type="ECO:0000256" key="5">
    <source>
        <dbReference type="ARBA" id="ARBA00023098"/>
    </source>
</evidence>
<protein>
    <recommendedName>
        <fullName evidence="8 10">Phosphate acyltransferase</fullName>
        <ecNumber evidence="8 10">2.3.1.274</ecNumber>
    </recommendedName>
    <alternativeName>
        <fullName evidence="10">Acyl-ACP phosphotransacylase</fullName>
    </alternativeName>
    <alternativeName>
        <fullName evidence="10">Acyl-[acyl-carrier-protein]--phosphate acyltransferase</fullName>
    </alternativeName>
    <alternativeName>
        <fullName evidence="10">Phosphate-acyl-ACP acyltransferase</fullName>
    </alternativeName>
</protein>
<dbReference type="GO" id="GO:0008654">
    <property type="term" value="P:phospholipid biosynthetic process"/>
    <property type="evidence" value="ECO:0007669"/>
    <property type="project" value="UniProtKB-KW"/>
</dbReference>
<evidence type="ECO:0000256" key="3">
    <source>
        <dbReference type="ARBA" id="ARBA00022516"/>
    </source>
</evidence>
<comment type="subcellular location">
    <subcellularLocation>
        <location evidence="10">Cytoplasm</location>
    </subcellularLocation>
    <text evidence="10">Associated with the membrane possibly through PlsY.</text>
</comment>
<evidence type="ECO:0000256" key="7">
    <source>
        <dbReference type="ARBA" id="ARBA00023264"/>
    </source>
</evidence>
<keyword evidence="2 10" id="KW-0963">Cytoplasm</keyword>
<dbReference type="Proteomes" id="UP000424468">
    <property type="component" value="Chromosome"/>
</dbReference>
<dbReference type="EC" id="2.3.1.274" evidence="8 10"/>
<dbReference type="InterPro" id="IPR003664">
    <property type="entry name" value="FA_synthesis"/>
</dbReference>
<keyword evidence="7 10" id="KW-1208">Phospholipid metabolism</keyword>